<feature type="transmembrane region" description="Helical" evidence="1">
    <location>
        <begin position="198"/>
        <end position="218"/>
    </location>
</feature>
<protein>
    <submittedName>
        <fullName evidence="2">Phosphatidylglycerophosphate synthase</fullName>
    </submittedName>
</protein>
<proteinExistence type="predicted"/>
<dbReference type="AlphaFoldDB" id="A0A1N7NI89"/>
<dbReference type="InterPro" id="IPR043130">
    <property type="entry name" value="CDP-OH_PTrfase_TM_dom"/>
</dbReference>
<dbReference type="InterPro" id="IPR000462">
    <property type="entry name" value="CDP-OH_P_trans"/>
</dbReference>
<feature type="transmembrane region" description="Helical" evidence="1">
    <location>
        <begin position="155"/>
        <end position="177"/>
    </location>
</feature>
<feature type="transmembrane region" description="Helical" evidence="1">
    <location>
        <begin position="224"/>
        <end position="248"/>
    </location>
</feature>
<evidence type="ECO:0000313" key="2">
    <source>
        <dbReference type="EMBL" id="SIS98032.1"/>
    </source>
</evidence>
<evidence type="ECO:0000313" key="3">
    <source>
        <dbReference type="Proteomes" id="UP000186795"/>
    </source>
</evidence>
<keyword evidence="3" id="KW-1185">Reference proteome</keyword>
<dbReference type="OrthoDB" id="269185at2"/>
<dbReference type="GO" id="GO:0016780">
    <property type="term" value="F:phosphotransferase activity, for other substituted phosphate groups"/>
    <property type="evidence" value="ECO:0007669"/>
    <property type="project" value="InterPro"/>
</dbReference>
<feature type="transmembrane region" description="Helical" evidence="1">
    <location>
        <begin position="123"/>
        <end position="140"/>
    </location>
</feature>
<dbReference type="RefSeq" id="WP_084190156.1">
    <property type="nucleotide sequence ID" value="NZ_CP048103.1"/>
</dbReference>
<organism evidence="2 3">
    <name type="scientific">Kroppenstedtia eburnea</name>
    <dbReference type="NCBI Taxonomy" id="714067"/>
    <lineage>
        <taxon>Bacteria</taxon>
        <taxon>Bacillati</taxon>
        <taxon>Bacillota</taxon>
        <taxon>Bacilli</taxon>
        <taxon>Bacillales</taxon>
        <taxon>Thermoactinomycetaceae</taxon>
        <taxon>Kroppenstedtia</taxon>
    </lineage>
</organism>
<dbReference type="GO" id="GO:0008654">
    <property type="term" value="P:phospholipid biosynthetic process"/>
    <property type="evidence" value="ECO:0007669"/>
    <property type="project" value="InterPro"/>
</dbReference>
<keyword evidence="1" id="KW-1133">Transmembrane helix</keyword>
<dbReference type="Proteomes" id="UP000186795">
    <property type="component" value="Unassembled WGS sequence"/>
</dbReference>
<evidence type="ECO:0000256" key="1">
    <source>
        <dbReference type="SAM" id="Phobius"/>
    </source>
</evidence>
<accession>A0A1N7NI89</accession>
<feature type="transmembrane region" description="Helical" evidence="1">
    <location>
        <begin position="62"/>
        <end position="78"/>
    </location>
</feature>
<sequence length="254" mass="28585">MKNSDMIKMRPTLPVDSDRIRQLRIHCQKPRHLEEIWSWYVLRRISVYVTLMLGRTRVTPNGISWSSLLFFAMTGWFLMSGEVWGYLAAILCYNLGYLCDCLDGELARLKEMTGRVGVFVDTLIRAMSIPILTGVSLAFLRETGRVEIDLLPATLIYGATVIGTLGLLVPLAYNYVGLKADENDPVSEMRTSSAFMEWLAFFTGMPGFFALLLVMILAETVIPFPLVSLLLIVFLGVTALKTLVRLYLTTSKLK</sequence>
<name>A0A1N7NI89_9BACL</name>
<dbReference type="Gene3D" id="1.20.120.1760">
    <property type="match status" value="1"/>
</dbReference>
<gene>
    <name evidence="2" type="ORF">SAMN05421790_10918</name>
</gene>
<dbReference type="EMBL" id="FTOD01000009">
    <property type="protein sequence ID" value="SIS98032.1"/>
    <property type="molecule type" value="Genomic_DNA"/>
</dbReference>
<reference evidence="3" key="1">
    <citation type="submission" date="2017-01" db="EMBL/GenBank/DDBJ databases">
        <authorList>
            <person name="Varghese N."/>
            <person name="Submissions S."/>
        </authorList>
    </citation>
    <scope>NUCLEOTIDE SEQUENCE [LARGE SCALE GENOMIC DNA]</scope>
    <source>
        <strain evidence="3">DSM 45196</strain>
    </source>
</reference>
<keyword evidence="1" id="KW-0472">Membrane</keyword>
<dbReference type="GO" id="GO:0016020">
    <property type="term" value="C:membrane"/>
    <property type="evidence" value="ECO:0007669"/>
    <property type="project" value="InterPro"/>
</dbReference>
<feature type="transmembrane region" description="Helical" evidence="1">
    <location>
        <begin position="84"/>
        <end position="102"/>
    </location>
</feature>
<dbReference type="Pfam" id="PF01066">
    <property type="entry name" value="CDP-OH_P_transf"/>
    <property type="match status" value="1"/>
</dbReference>
<keyword evidence="1" id="KW-0812">Transmembrane</keyword>